<evidence type="ECO:0000256" key="1">
    <source>
        <dbReference type="SAM" id="MobiDB-lite"/>
    </source>
</evidence>
<dbReference type="Proteomes" id="UP000504610">
    <property type="component" value="Chromosome 3"/>
</dbReference>
<dbReference type="AlphaFoldDB" id="A0A6J0MW45"/>
<dbReference type="OrthoDB" id="1114298at2759"/>
<evidence type="ECO:0000313" key="3">
    <source>
        <dbReference type="Proteomes" id="UP000504610"/>
    </source>
</evidence>
<feature type="domain" description="DUF1985" evidence="2">
    <location>
        <begin position="64"/>
        <end position="199"/>
    </location>
</feature>
<feature type="compositionally biased region" description="Polar residues" evidence="1">
    <location>
        <begin position="271"/>
        <end position="281"/>
    </location>
</feature>
<dbReference type="RefSeq" id="XP_018476680.2">
    <property type="nucleotide sequence ID" value="XM_018621178.2"/>
</dbReference>
<gene>
    <name evidence="4" type="primary">LOC108847830</name>
</gene>
<keyword evidence="3" id="KW-1185">Reference proteome</keyword>
<feature type="region of interest" description="Disordered" evidence="1">
    <location>
        <begin position="253"/>
        <end position="281"/>
    </location>
</feature>
<name>A0A6J0MW45_RAPSA</name>
<accession>A0A6J0MW45</accession>
<reference evidence="3" key="1">
    <citation type="journal article" date="2019" name="Database">
        <title>The radish genome database (RadishGD): an integrated information resource for radish genomics.</title>
        <authorList>
            <person name="Yu H.J."/>
            <person name="Baek S."/>
            <person name="Lee Y.J."/>
            <person name="Cho A."/>
            <person name="Mun J.H."/>
        </authorList>
    </citation>
    <scope>NUCLEOTIDE SEQUENCE [LARGE SCALE GENOMIC DNA]</scope>
    <source>
        <strain evidence="3">cv. WK10039</strain>
    </source>
</reference>
<organism evidence="3 4">
    <name type="scientific">Raphanus sativus</name>
    <name type="common">Radish</name>
    <name type="synonym">Raphanus raphanistrum var. sativus</name>
    <dbReference type="NCBI Taxonomy" id="3726"/>
    <lineage>
        <taxon>Eukaryota</taxon>
        <taxon>Viridiplantae</taxon>
        <taxon>Streptophyta</taxon>
        <taxon>Embryophyta</taxon>
        <taxon>Tracheophyta</taxon>
        <taxon>Spermatophyta</taxon>
        <taxon>Magnoliopsida</taxon>
        <taxon>eudicotyledons</taxon>
        <taxon>Gunneridae</taxon>
        <taxon>Pentapetalae</taxon>
        <taxon>rosids</taxon>
        <taxon>malvids</taxon>
        <taxon>Brassicales</taxon>
        <taxon>Brassicaceae</taxon>
        <taxon>Brassiceae</taxon>
        <taxon>Raphanus</taxon>
    </lineage>
</organism>
<dbReference type="PANTHER" id="PTHR48449:SF2">
    <property type="entry name" value="UBIQUITIN-LIKE PROTEASE FAMILY PROFILE DOMAIN-CONTAINING PROTEIN"/>
    <property type="match status" value="1"/>
</dbReference>
<reference evidence="4" key="2">
    <citation type="submission" date="2025-08" db="UniProtKB">
        <authorList>
            <consortium name="RefSeq"/>
        </authorList>
    </citation>
    <scope>IDENTIFICATION</scope>
    <source>
        <tissue evidence="4">Leaf</tissue>
    </source>
</reference>
<evidence type="ECO:0000259" key="2">
    <source>
        <dbReference type="Pfam" id="PF09331"/>
    </source>
</evidence>
<dbReference type="GeneID" id="108847830"/>
<dbReference type="KEGG" id="rsz:108847830"/>
<sequence length="281" mass="31901">MFAAGEEPLGERINSYHRTRRTEMLIKALEPEELDFLRQSTFGKILDIYENPPFSGAFGQYIIVRLLKVNKKYEIWILFAGTPVRMSLREFAIVTGLNCDKIPEPPLKKKNLLNEKLYWNELFGSLKSCTVDTVIDMLKKKIVKDRDTRIKFACLAITSSILFPSSHNPGIIREHVEMIRDLNEFLAYPWGRASYLTLITYIVSKDEIALSQSSVAIRGYVEALQLVMIAAVPQLKEEITHNWPVVIVEADSDGETPDEAEPPTELICSAPINNRRPTSSA</sequence>
<dbReference type="InterPro" id="IPR015410">
    <property type="entry name" value="DUF1985"/>
</dbReference>
<dbReference type="PANTHER" id="PTHR48449">
    <property type="entry name" value="DUF1985 DOMAIN-CONTAINING PROTEIN"/>
    <property type="match status" value="1"/>
</dbReference>
<evidence type="ECO:0000313" key="4">
    <source>
        <dbReference type="RefSeq" id="XP_018476680.2"/>
    </source>
</evidence>
<protein>
    <submittedName>
        <fullName evidence="4">Uncharacterized protein LOC108847830</fullName>
    </submittedName>
</protein>
<proteinExistence type="predicted"/>
<feature type="compositionally biased region" description="Acidic residues" evidence="1">
    <location>
        <begin position="253"/>
        <end position="262"/>
    </location>
</feature>
<dbReference type="Pfam" id="PF09331">
    <property type="entry name" value="DUF1985"/>
    <property type="match status" value="1"/>
</dbReference>